<sequence>MLNQPFTSKQKFSRIPSLCVAALACALSLQVDAATLIKNVRVFDGEKMLSPRQVLIDQGKILDANYKGRVTPSMKIVDGAGRSLLPGLIDSHVHAFQDQDLPLLYGVTTQIDMFAAVSLVQEMNQRRLQGKNTQAPDLFSAGMLATAPKGHGTEYGMEVETLTKPEQAQAWVDKRIAEGSHFIKIVMEHGGAGYKFNSLDLDTVQALIKASHARKKLAVVHIGTFDDAKAALAAGADGLVHLYIGSTISSAQSKEIIDLAKKNGSFVIPTFSVLESMAGIKSQDVLSDTSMTNLLGKTQLIPLNSTFGKQENKALMTAPNALTAALHAAKVPVLAGTDAGNTGTQYGISLHHELASLVNAGLSPSAALQAATSAPAKAFQLKDRGRIAKGLKADLMLVEGDPSADISATRRIIEIWKDGEIVSPLRTEKLAQVAKEKSDKTAAVQLPSDGRISLFSAEKLGSPFGFGWVPSNDAPMGGKSSVQLKVYAVPELAQNALHIDATVNAGFAFPWAGVAFFPAKQPMQAIDLSAANTLKFKVKGDGKTYTVGFTMQGSFIPVNVAFTAPTEWTEVSLPLSRFKGMDASIVTMLSFNAGPEIGNYAFDIVDVRLLKE</sequence>
<dbReference type="Gene3D" id="1.20.58.520">
    <property type="entry name" value="Amidohydrolase"/>
    <property type="match status" value="1"/>
</dbReference>
<evidence type="ECO:0000313" key="5">
    <source>
        <dbReference type="Proteomes" id="UP001589844"/>
    </source>
</evidence>
<dbReference type="Pfam" id="PF08547">
    <property type="entry name" value="CIA30"/>
    <property type="match status" value="1"/>
</dbReference>
<keyword evidence="1" id="KW-0732">Signal</keyword>
<dbReference type="PANTHER" id="PTHR43135">
    <property type="entry name" value="ALPHA-D-RIBOSE 1-METHYLPHOSPHONATE 5-TRIPHOSPHATE DIPHOSPHATASE"/>
    <property type="match status" value="1"/>
</dbReference>
<feature type="signal peptide" evidence="1">
    <location>
        <begin position="1"/>
        <end position="33"/>
    </location>
</feature>
<dbReference type="Pfam" id="PF01979">
    <property type="entry name" value="Amidohydro_1"/>
    <property type="match status" value="1"/>
</dbReference>
<proteinExistence type="predicted"/>
<dbReference type="Gene3D" id="3.30.110.90">
    <property type="entry name" value="Amidohydrolase"/>
    <property type="match status" value="1"/>
</dbReference>
<dbReference type="SUPFAM" id="SSF49785">
    <property type="entry name" value="Galactose-binding domain-like"/>
    <property type="match status" value="1"/>
</dbReference>
<dbReference type="InterPro" id="IPR008979">
    <property type="entry name" value="Galactose-bd-like_sf"/>
</dbReference>
<evidence type="ECO:0000256" key="1">
    <source>
        <dbReference type="SAM" id="SignalP"/>
    </source>
</evidence>
<dbReference type="SUPFAM" id="SSF51556">
    <property type="entry name" value="Metallo-dependent hydrolases"/>
    <property type="match status" value="1"/>
</dbReference>
<dbReference type="Gene3D" id="2.30.40.10">
    <property type="entry name" value="Urease, subunit C, domain 1"/>
    <property type="match status" value="1"/>
</dbReference>
<evidence type="ECO:0000259" key="3">
    <source>
        <dbReference type="Pfam" id="PF08547"/>
    </source>
</evidence>
<reference evidence="4 5" key="1">
    <citation type="submission" date="2024-09" db="EMBL/GenBank/DDBJ databases">
        <authorList>
            <person name="Sun Q."/>
            <person name="Mori K."/>
        </authorList>
    </citation>
    <scope>NUCLEOTIDE SEQUENCE [LARGE SCALE GENOMIC DNA]</scope>
    <source>
        <strain evidence="4 5">CCM 8677</strain>
    </source>
</reference>
<dbReference type="RefSeq" id="WP_390213099.1">
    <property type="nucleotide sequence ID" value="NZ_JBHLXJ010000013.1"/>
</dbReference>
<dbReference type="InterPro" id="IPR011059">
    <property type="entry name" value="Metal-dep_hydrolase_composite"/>
</dbReference>
<dbReference type="Proteomes" id="UP001589844">
    <property type="component" value="Unassembled WGS sequence"/>
</dbReference>
<evidence type="ECO:0000313" key="4">
    <source>
        <dbReference type="EMBL" id="MFC0350631.1"/>
    </source>
</evidence>
<protein>
    <submittedName>
        <fullName evidence="4">CIA30 family protein</fullName>
    </submittedName>
</protein>
<feature type="domain" description="Amidohydrolase-related" evidence="2">
    <location>
        <begin position="84"/>
        <end position="422"/>
    </location>
</feature>
<dbReference type="InterPro" id="IPR032466">
    <property type="entry name" value="Metal_Hydrolase"/>
</dbReference>
<keyword evidence="5" id="KW-1185">Reference proteome</keyword>
<gene>
    <name evidence="4" type="ORF">ACFFJH_12480</name>
</gene>
<feature type="chain" id="PRO_5047223873" evidence="1">
    <location>
        <begin position="34"/>
        <end position="612"/>
    </location>
</feature>
<dbReference type="InterPro" id="IPR051781">
    <property type="entry name" value="Metallo-dep_Hydrolase"/>
</dbReference>
<evidence type="ECO:0000259" key="2">
    <source>
        <dbReference type="Pfam" id="PF01979"/>
    </source>
</evidence>
<accession>A0ABV6IFM7</accession>
<dbReference type="SUPFAM" id="SSF51338">
    <property type="entry name" value="Composite domain of metallo-dependent hydrolases"/>
    <property type="match status" value="1"/>
</dbReference>
<dbReference type="Gene3D" id="3.40.50.10910">
    <property type="entry name" value="Amidohydrolase"/>
    <property type="match status" value="1"/>
</dbReference>
<dbReference type="Gene3D" id="2.60.120.430">
    <property type="entry name" value="Galactose-binding lectin"/>
    <property type="match status" value="1"/>
</dbReference>
<dbReference type="InterPro" id="IPR013857">
    <property type="entry name" value="NADH-UbQ_OxRdtase-assoc_prot30"/>
</dbReference>
<name>A0ABV6IFM7_9BURK</name>
<feature type="domain" description="NADH:ubiquinone oxidoreductase intermediate-associated protein 30" evidence="3">
    <location>
        <begin position="468"/>
        <end position="579"/>
    </location>
</feature>
<dbReference type="PANTHER" id="PTHR43135:SF3">
    <property type="entry name" value="ALPHA-D-RIBOSE 1-METHYLPHOSPHONATE 5-TRIPHOSPHATE DIPHOSPHATASE"/>
    <property type="match status" value="1"/>
</dbReference>
<dbReference type="EMBL" id="JBHLXJ010000013">
    <property type="protein sequence ID" value="MFC0350631.1"/>
    <property type="molecule type" value="Genomic_DNA"/>
</dbReference>
<organism evidence="4 5">
    <name type="scientific">Undibacterium danionis</name>
    <dbReference type="NCBI Taxonomy" id="1812100"/>
    <lineage>
        <taxon>Bacteria</taxon>
        <taxon>Pseudomonadati</taxon>
        <taxon>Pseudomonadota</taxon>
        <taxon>Betaproteobacteria</taxon>
        <taxon>Burkholderiales</taxon>
        <taxon>Oxalobacteraceae</taxon>
        <taxon>Undibacterium</taxon>
    </lineage>
</organism>
<comment type="caution">
    <text evidence="4">The sequence shown here is derived from an EMBL/GenBank/DDBJ whole genome shotgun (WGS) entry which is preliminary data.</text>
</comment>
<dbReference type="InterPro" id="IPR006680">
    <property type="entry name" value="Amidohydro-rel"/>
</dbReference>